<evidence type="ECO:0000259" key="2">
    <source>
        <dbReference type="Pfam" id="PF01757"/>
    </source>
</evidence>
<feature type="transmembrane region" description="Helical" evidence="1">
    <location>
        <begin position="360"/>
        <end position="380"/>
    </location>
</feature>
<dbReference type="KEGG" id="ttt:THITE_2122343"/>
<keyword evidence="4" id="KW-1185">Reference proteome</keyword>
<keyword evidence="1" id="KW-0472">Membrane</keyword>
<dbReference type="GeneID" id="11519275"/>
<accession>G2RCS8</accession>
<dbReference type="Pfam" id="PF01757">
    <property type="entry name" value="Acyl_transf_3"/>
    <property type="match status" value="1"/>
</dbReference>
<gene>
    <name evidence="3" type="ORF">THITE_2122343</name>
</gene>
<sequence length="502" mass="56092">MDERAGAGTELASHPQSHLQSQLQPFDVDVERHLPAPAAAHVSPDADLAVSATSRSAENGSTSTAFLDGLRGLAAFFVFFQHCIGGFDDNVHEHGFGEGGHWHLASLPFVRILFNGGGAAVAIFFVLSGFVLSRSPLRLVRAAKTAACLWSLASAVVRRPIRLYAPTFAVTLAFAVLMHAPYHLVHELPWPQRKPDVFQEVANWVVSAYHYFNPFQTHSNEVWFDYGLVVWTIPIELKGSMLIYALAALLAAGPLSAPRSMLAWSISIVVLLQLGYWTMACFLAGLVLSGLDVYALDASFLSRHCSQRTRTVLHHLAFVVGYYLLCQPAHGGDPDYSLNTPGWRTLTRLAPAVYGKNQYYRYWTSWGALLLVYATLRLRWLQTLLQTRPLRYLGRVSFMFYLIHLPMQYIVGDRVALMLGHVPKDAEPTWWDNRLYVPDLGPPGFNTRFLLSMAVMFPLDLVVADFLTRWLDMPCVRLGKRLTQRLGIEQRVAVANRKAEGV</sequence>
<evidence type="ECO:0000313" key="3">
    <source>
        <dbReference type="EMBL" id="AEO70674.1"/>
    </source>
</evidence>
<feature type="transmembrane region" description="Helical" evidence="1">
    <location>
        <begin position="449"/>
        <end position="471"/>
    </location>
</feature>
<dbReference type="HOGENOM" id="CLU_005679_13_3_1"/>
<protein>
    <recommendedName>
        <fullName evidence="2">Acyltransferase 3 domain-containing protein</fullName>
    </recommendedName>
</protein>
<dbReference type="STRING" id="578455.G2RCS8"/>
<proteinExistence type="predicted"/>
<organism evidence="3 4">
    <name type="scientific">Thermothielavioides terrestris (strain ATCC 38088 / NRRL 8126)</name>
    <name type="common">Thielavia terrestris</name>
    <dbReference type="NCBI Taxonomy" id="578455"/>
    <lineage>
        <taxon>Eukaryota</taxon>
        <taxon>Fungi</taxon>
        <taxon>Dikarya</taxon>
        <taxon>Ascomycota</taxon>
        <taxon>Pezizomycotina</taxon>
        <taxon>Sordariomycetes</taxon>
        <taxon>Sordariomycetidae</taxon>
        <taxon>Sordariales</taxon>
        <taxon>Chaetomiaceae</taxon>
        <taxon>Thermothielavioides</taxon>
        <taxon>Thermothielavioides terrestris</taxon>
    </lineage>
</organism>
<name>G2RCS8_THETT</name>
<keyword evidence="1" id="KW-0812">Transmembrane</keyword>
<dbReference type="EMBL" id="CP003013">
    <property type="protein sequence ID" value="AEO70674.1"/>
    <property type="molecule type" value="Genomic_DNA"/>
</dbReference>
<dbReference type="GO" id="GO:0016747">
    <property type="term" value="F:acyltransferase activity, transferring groups other than amino-acyl groups"/>
    <property type="evidence" value="ECO:0007669"/>
    <property type="project" value="InterPro"/>
</dbReference>
<reference evidence="3 4" key="1">
    <citation type="journal article" date="2011" name="Nat. Biotechnol.">
        <title>Comparative genomic analysis of the thermophilic biomass-degrading fungi Myceliophthora thermophila and Thielavia terrestris.</title>
        <authorList>
            <person name="Berka R.M."/>
            <person name="Grigoriev I.V."/>
            <person name="Otillar R."/>
            <person name="Salamov A."/>
            <person name="Grimwood J."/>
            <person name="Reid I."/>
            <person name="Ishmael N."/>
            <person name="John T."/>
            <person name="Darmond C."/>
            <person name="Moisan M.-C."/>
            <person name="Henrissat B."/>
            <person name="Coutinho P.M."/>
            <person name="Lombard V."/>
            <person name="Natvig D.O."/>
            <person name="Lindquist E."/>
            <person name="Schmutz J."/>
            <person name="Lucas S."/>
            <person name="Harris P."/>
            <person name="Powlowski J."/>
            <person name="Bellemare A."/>
            <person name="Taylor D."/>
            <person name="Butler G."/>
            <person name="de Vries R.P."/>
            <person name="Allijn I.E."/>
            <person name="van den Brink J."/>
            <person name="Ushinsky S."/>
            <person name="Storms R."/>
            <person name="Powell A.J."/>
            <person name="Paulsen I.T."/>
            <person name="Elbourne L.D.H."/>
            <person name="Baker S.E."/>
            <person name="Magnuson J."/>
            <person name="LaBoissiere S."/>
            <person name="Clutterbuck A.J."/>
            <person name="Martinez D."/>
            <person name="Wogulis M."/>
            <person name="de Leon A.L."/>
            <person name="Rey M.W."/>
            <person name="Tsang A."/>
        </authorList>
    </citation>
    <scope>NUCLEOTIDE SEQUENCE [LARGE SCALE GENOMIC DNA]</scope>
    <source>
        <strain evidence="4">ATCC 38088 / NRRL 8126</strain>
    </source>
</reference>
<feature type="transmembrane region" description="Helical" evidence="1">
    <location>
        <begin position="312"/>
        <end position="330"/>
    </location>
</feature>
<dbReference type="RefSeq" id="XP_003657010.1">
    <property type="nucleotide sequence ID" value="XM_003656962.1"/>
</dbReference>
<evidence type="ECO:0000256" key="1">
    <source>
        <dbReference type="SAM" id="Phobius"/>
    </source>
</evidence>
<dbReference type="PANTHER" id="PTHR23028">
    <property type="entry name" value="ACETYLTRANSFERASE"/>
    <property type="match status" value="1"/>
</dbReference>
<dbReference type="Proteomes" id="UP000008181">
    <property type="component" value="Chromosome 5"/>
</dbReference>
<dbReference type="OrthoDB" id="5405781at2759"/>
<dbReference type="AlphaFoldDB" id="G2RCS8"/>
<evidence type="ECO:0000313" key="4">
    <source>
        <dbReference type="Proteomes" id="UP000008181"/>
    </source>
</evidence>
<keyword evidence="1" id="KW-1133">Transmembrane helix</keyword>
<feature type="transmembrane region" description="Helical" evidence="1">
    <location>
        <begin position="263"/>
        <end position="291"/>
    </location>
</feature>
<feature type="transmembrane region" description="Helical" evidence="1">
    <location>
        <begin position="392"/>
        <end position="411"/>
    </location>
</feature>
<dbReference type="InterPro" id="IPR002656">
    <property type="entry name" value="Acyl_transf_3_dom"/>
</dbReference>
<feature type="domain" description="Acyltransferase 3" evidence="2">
    <location>
        <begin position="65"/>
        <end position="416"/>
    </location>
</feature>
<dbReference type="InterPro" id="IPR050879">
    <property type="entry name" value="Acyltransferase_3"/>
</dbReference>
<feature type="transmembrane region" description="Helical" evidence="1">
    <location>
        <begin position="112"/>
        <end position="132"/>
    </location>
</feature>
<dbReference type="eggNOG" id="ENOG502SHP9">
    <property type="taxonomic scope" value="Eukaryota"/>
</dbReference>
<feature type="transmembrane region" description="Helical" evidence="1">
    <location>
        <begin position="163"/>
        <end position="185"/>
    </location>
</feature>
<dbReference type="PANTHER" id="PTHR23028:SF134">
    <property type="entry name" value="PUTATIVE (AFU_ORTHOLOGUE AFUA_4G08520)-RELATED"/>
    <property type="match status" value="1"/>
</dbReference>